<evidence type="ECO:0000256" key="1">
    <source>
        <dbReference type="ARBA" id="ARBA00004123"/>
    </source>
</evidence>
<comment type="similarity">
    <text evidence="6">Belongs to the ARTD/PARP family.</text>
</comment>
<dbReference type="Ensembl" id="ENSSLUT00000031148.1">
    <property type="protein sequence ID" value="ENSSLUP00000030195.1"/>
    <property type="gene ID" value="ENSSLUG00000013543.1"/>
</dbReference>
<keyword evidence="3 7" id="KW-0863">Zinc-finger</keyword>
<evidence type="ECO:0000256" key="6">
    <source>
        <dbReference type="ARBA" id="ARBA00024347"/>
    </source>
</evidence>
<evidence type="ECO:0000313" key="12">
    <source>
        <dbReference type="Proteomes" id="UP000694568"/>
    </source>
</evidence>
<proteinExistence type="inferred from homology"/>
<dbReference type="InterPro" id="IPR041367">
    <property type="entry name" value="Znf-CCCH_4"/>
</dbReference>
<protein>
    <submittedName>
        <fullName evidence="11">Si:ch211-244b2.4</fullName>
    </submittedName>
</protein>
<dbReference type="Pfam" id="PF23466">
    <property type="entry name" value="WWE_4"/>
    <property type="match status" value="1"/>
</dbReference>
<keyword evidence="12" id="KW-1185">Reference proteome</keyword>
<feature type="zinc finger region" description="C3H1-type" evidence="7">
    <location>
        <begin position="45"/>
        <end position="71"/>
    </location>
</feature>
<feature type="domain" description="WWE" evidence="10">
    <location>
        <begin position="172"/>
        <end position="262"/>
    </location>
</feature>
<feature type="region of interest" description="Disordered" evidence="8">
    <location>
        <begin position="248"/>
        <end position="272"/>
    </location>
</feature>
<reference evidence="11" key="2">
    <citation type="submission" date="2025-09" db="UniProtKB">
        <authorList>
            <consortium name="Ensembl"/>
        </authorList>
    </citation>
    <scope>IDENTIFICATION</scope>
</reference>
<name>A0A8C9YUL9_SANLU</name>
<accession>A0A8C9YUL9</accession>
<dbReference type="InterPro" id="IPR051712">
    <property type="entry name" value="ARTD-AVP"/>
</dbReference>
<keyword evidence="4 7" id="KW-0862">Zinc</keyword>
<dbReference type="SMART" id="SM00356">
    <property type="entry name" value="ZnF_C3H1"/>
    <property type="match status" value="2"/>
</dbReference>
<dbReference type="PROSITE" id="PS50103">
    <property type="entry name" value="ZF_C3H1"/>
    <property type="match status" value="1"/>
</dbReference>
<dbReference type="GO" id="GO:0008270">
    <property type="term" value="F:zinc ion binding"/>
    <property type="evidence" value="ECO:0007669"/>
    <property type="project" value="UniProtKB-KW"/>
</dbReference>
<dbReference type="Proteomes" id="UP000694568">
    <property type="component" value="Unplaced"/>
</dbReference>
<dbReference type="AlphaFoldDB" id="A0A8C9YUL9"/>
<dbReference type="GeneTree" id="ENSGT00940000164581"/>
<dbReference type="Gene3D" id="4.10.1000.10">
    <property type="entry name" value="Zinc finger, CCCH-type"/>
    <property type="match status" value="1"/>
</dbReference>
<evidence type="ECO:0000259" key="9">
    <source>
        <dbReference type="PROSITE" id="PS50103"/>
    </source>
</evidence>
<evidence type="ECO:0000259" key="10">
    <source>
        <dbReference type="PROSITE" id="PS50918"/>
    </source>
</evidence>
<dbReference type="GO" id="GO:1990404">
    <property type="term" value="F:NAD+-protein mono-ADP-ribosyltransferase activity"/>
    <property type="evidence" value="ECO:0007669"/>
    <property type="project" value="TreeGrafter"/>
</dbReference>
<evidence type="ECO:0000256" key="7">
    <source>
        <dbReference type="PROSITE-ProRule" id="PRU00723"/>
    </source>
</evidence>
<evidence type="ECO:0000256" key="8">
    <source>
        <dbReference type="SAM" id="MobiDB-lite"/>
    </source>
</evidence>
<feature type="domain" description="C3H1-type" evidence="9">
    <location>
        <begin position="45"/>
        <end position="71"/>
    </location>
</feature>
<dbReference type="InterPro" id="IPR000571">
    <property type="entry name" value="Znf_CCCH"/>
</dbReference>
<dbReference type="PROSITE" id="PS50918">
    <property type="entry name" value="WWE"/>
    <property type="match status" value="2"/>
</dbReference>
<evidence type="ECO:0000313" key="11">
    <source>
        <dbReference type="Ensembl" id="ENSSLUP00000030195.1"/>
    </source>
</evidence>
<feature type="region of interest" description="Disordered" evidence="8">
    <location>
        <begin position="88"/>
        <end position="113"/>
    </location>
</feature>
<dbReference type="Gene3D" id="3.30.720.50">
    <property type="match status" value="2"/>
</dbReference>
<sequence>MASSFQSDEEEQNLPKSESESDDSDESDSGESDSDGNSDIEADCQRKEPCKYYNKGSCRDGGRCPYLHICKYALTGSCRYGSKCKLNHPRGGRQSSGASDRASHRSTSSDPKLTDGRCYQWQLNDGNGWKDVGNDHILEAQYSLPHTKSIKIYNTPYGAVSIDFNRMRVNGKSLRVRRLDDGNTVWIWYCTMSQKWIKYGDKGPKGKPSPVKSSDIEGKFQSNPTSSYTFTVGAETLEIKFGEMRQVSKKRKRKVTRRPQYRQQPAGAGVSQAASALQNVSLGTKPQWEFEGDSGAWHVFKHRSSTPTECSITSDDIERKYTQNPNNSITFKVKGHSYKLDFGAMIQTNLKTKRSRKVRRVLV</sequence>
<evidence type="ECO:0000256" key="2">
    <source>
        <dbReference type="ARBA" id="ARBA00022723"/>
    </source>
</evidence>
<evidence type="ECO:0000256" key="5">
    <source>
        <dbReference type="ARBA" id="ARBA00023242"/>
    </source>
</evidence>
<comment type="subcellular location">
    <subcellularLocation>
        <location evidence="1">Nucleus</location>
    </subcellularLocation>
</comment>
<dbReference type="PANTHER" id="PTHR45740">
    <property type="entry name" value="POLY [ADP-RIBOSE] POLYMERASE"/>
    <property type="match status" value="1"/>
</dbReference>
<keyword evidence="5" id="KW-0539">Nucleus</keyword>
<dbReference type="InterPro" id="IPR004170">
    <property type="entry name" value="WWE_dom"/>
</dbReference>
<feature type="domain" description="WWE" evidence="10">
    <location>
        <begin position="273"/>
        <end position="360"/>
    </location>
</feature>
<evidence type="ECO:0000256" key="4">
    <source>
        <dbReference type="ARBA" id="ARBA00022833"/>
    </source>
</evidence>
<feature type="compositionally biased region" description="Acidic residues" evidence="8">
    <location>
        <begin position="20"/>
        <end position="41"/>
    </location>
</feature>
<gene>
    <name evidence="11" type="primary">si:ch211-244b2.4</name>
</gene>
<reference evidence="11" key="1">
    <citation type="submission" date="2025-08" db="UniProtKB">
        <authorList>
            <consortium name="Ensembl"/>
        </authorList>
    </citation>
    <scope>IDENTIFICATION</scope>
</reference>
<dbReference type="InterPro" id="IPR037197">
    <property type="entry name" value="WWE_dom_sf"/>
</dbReference>
<evidence type="ECO:0000256" key="3">
    <source>
        <dbReference type="ARBA" id="ARBA00022771"/>
    </source>
</evidence>
<dbReference type="Pfam" id="PF18044">
    <property type="entry name" value="zf-CCCH_4"/>
    <property type="match status" value="1"/>
</dbReference>
<feature type="region of interest" description="Disordered" evidence="8">
    <location>
        <begin position="200"/>
        <end position="220"/>
    </location>
</feature>
<feature type="region of interest" description="Disordered" evidence="8">
    <location>
        <begin position="1"/>
        <end position="41"/>
    </location>
</feature>
<organism evidence="11 12">
    <name type="scientific">Sander lucioperca</name>
    <name type="common">Pike-perch</name>
    <name type="synonym">Perca lucioperca</name>
    <dbReference type="NCBI Taxonomy" id="283035"/>
    <lineage>
        <taxon>Eukaryota</taxon>
        <taxon>Metazoa</taxon>
        <taxon>Chordata</taxon>
        <taxon>Craniata</taxon>
        <taxon>Vertebrata</taxon>
        <taxon>Euteleostomi</taxon>
        <taxon>Actinopterygii</taxon>
        <taxon>Neopterygii</taxon>
        <taxon>Teleostei</taxon>
        <taxon>Neoteleostei</taxon>
        <taxon>Acanthomorphata</taxon>
        <taxon>Eupercaria</taxon>
        <taxon>Perciformes</taxon>
        <taxon>Percoidei</taxon>
        <taxon>Percidae</taxon>
        <taxon>Luciopercinae</taxon>
        <taxon>Sander</taxon>
    </lineage>
</organism>
<keyword evidence="2 7" id="KW-0479">Metal-binding</keyword>
<dbReference type="GO" id="GO:0003950">
    <property type="term" value="F:NAD+ poly-ADP-ribosyltransferase activity"/>
    <property type="evidence" value="ECO:0007669"/>
    <property type="project" value="TreeGrafter"/>
</dbReference>
<dbReference type="Pfam" id="PF02825">
    <property type="entry name" value="WWE"/>
    <property type="match status" value="2"/>
</dbReference>
<dbReference type="SUPFAM" id="SSF117839">
    <property type="entry name" value="WWE domain"/>
    <property type="match status" value="2"/>
</dbReference>
<feature type="compositionally biased region" description="Basic residues" evidence="8">
    <location>
        <begin position="248"/>
        <end position="260"/>
    </location>
</feature>
<dbReference type="GO" id="GO:0005634">
    <property type="term" value="C:nucleus"/>
    <property type="evidence" value="ECO:0007669"/>
    <property type="project" value="UniProtKB-SubCell"/>
</dbReference>
<dbReference type="PANTHER" id="PTHR45740:SF14">
    <property type="entry name" value="NOVEL PROTEIN"/>
    <property type="match status" value="1"/>
</dbReference>
<dbReference type="InterPro" id="IPR036855">
    <property type="entry name" value="Znf_CCCH_sf"/>
</dbReference>
<dbReference type="SUPFAM" id="SSF90229">
    <property type="entry name" value="CCCH zinc finger"/>
    <property type="match status" value="1"/>
</dbReference>